<dbReference type="EMBL" id="CAACVS010000241">
    <property type="protein sequence ID" value="VEU39871.1"/>
    <property type="molecule type" value="Genomic_DNA"/>
</dbReference>
<evidence type="ECO:0000256" key="1">
    <source>
        <dbReference type="SAM" id="MobiDB-lite"/>
    </source>
</evidence>
<dbReference type="Proteomes" id="UP000291116">
    <property type="component" value="Unassembled WGS sequence"/>
</dbReference>
<evidence type="ECO:0000313" key="3">
    <source>
        <dbReference type="Proteomes" id="UP000291116"/>
    </source>
</evidence>
<evidence type="ECO:0000313" key="2">
    <source>
        <dbReference type="EMBL" id="VEU39871.1"/>
    </source>
</evidence>
<proteinExistence type="predicted"/>
<accession>A0A448ZCX1</accession>
<dbReference type="AlphaFoldDB" id="A0A448ZCX1"/>
<name>A0A448ZCX1_9STRA</name>
<sequence length="198" mass="21481">MTDEDGASELSLRTWRGGEGRSTSSSTLFSARADEAKDAASLWSDATLLPWLSFERRKSSMLQYSSSMDIIEFLSSFSSVTAEEALNRVVAANSELSTATVVCSASPFPLSSPISRVRLPKVDSSSSSSNCTTLSISSLNVLYASTSSAMVDGVTGRCDNRRWWLEGDPWSVLRMVGERLDPCASNEPSSIVLPWLFL</sequence>
<keyword evidence="3" id="KW-1185">Reference proteome</keyword>
<reference evidence="2 3" key="1">
    <citation type="submission" date="2019-01" db="EMBL/GenBank/DDBJ databases">
        <authorList>
            <person name="Ferrante I. M."/>
        </authorList>
    </citation>
    <scope>NUCLEOTIDE SEQUENCE [LARGE SCALE GENOMIC DNA]</scope>
    <source>
        <strain evidence="2 3">B856</strain>
    </source>
</reference>
<organism evidence="2 3">
    <name type="scientific">Pseudo-nitzschia multistriata</name>
    <dbReference type="NCBI Taxonomy" id="183589"/>
    <lineage>
        <taxon>Eukaryota</taxon>
        <taxon>Sar</taxon>
        <taxon>Stramenopiles</taxon>
        <taxon>Ochrophyta</taxon>
        <taxon>Bacillariophyta</taxon>
        <taxon>Bacillariophyceae</taxon>
        <taxon>Bacillariophycidae</taxon>
        <taxon>Bacillariales</taxon>
        <taxon>Bacillariaceae</taxon>
        <taxon>Pseudo-nitzschia</taxon>
    </lineage>
</organism>
<protein>
    <submittedName>
        <fullName evidence="2">Uncharacterized protein</fullName>
    </submittedName>
</protein>
<feature type="region of interest" description="Disordered" evidence="1">
    <location>
        <begin position="1"/>
        <end position="26"/>
    </location>
</feature>
<gene>
    <name evidence="2" type="ORF">PSNMU_V1.4_AUG-EV-PASAV3_0067370</name>
</gene>